<feature type="region of interest" description="Disordered" evidence="1">
    <location>
        <begin position="232"/>
        <end position="263"/>
    </location>
</feature>
<evidence type="ECO:0000313" key="6">
    <source>
        <dbReference type="RefSeq" id="XP_025836931.1"/>
    </source>
</evidence>
<dbReference type="GeneID" id="112906636"/>
<dbReference type="RefSeq" id="XP_025836931.1">
    <property type="nucleotide sequence ID" value="XM_025981146.1"/>
</dbReference>
<evidence type="ECO:0000313" key="5">
    <source>
        <dbReference type="RefSeq" id="XP_025834811.1"/>
    </source>
</evidence>
<dbReference type="OrthoDB" id="8018451at2759"/>
<evidence type="ECO:0000259" key="2">
    <source>
        <dbReference type="Pfam" id="PF23055"/>
    </source>
</evidence>
<organism evidence="3 6">
    <name type="scientific">Agrilus planipennis</name>
    <name type="common">Emerald ash borer</name>
    <name type="synonym">Agrilus marcopoli</name>
    <dbReference type="NCBI Taxonomy" id="224129"/>
    <lineage>
        <taxon>Eukaryota</taxon>
        <taxon>Metazoa</taxon>
        <taxon>Ecdysozoa</taxon>
        <taxon>Arthropoda</taxon>
        <taxon>Hexapoda</taxon>
        <taxon>Insecta</taxon>
        <taxon>Pterygota</taxon>
        <taxon>Neoptera</taxon>
        <taxon>Endopterygota</taxon>
        <taxon>Coleoptera</taxon>
        <taxon>Polyphaga</taxon>
        <taxon>Elateriformia</taxon>
        <taxon>Buprestoidea</taxon>
        <taxon>Buprestidae</taxon>
        <taxon>Agrilinae</taxon>
        <taxon>Agrilus</taxon>
    </lineage>
</organism>
<dbReference type="InterPro" id="IPR055469">
    <property type="entry name" value="DUF7041"/>
</dbReference>
<feature type="compositionally biased region" description="Basic residues" evidence="1">
    <location>
        <begin position="254"/>
        <end position="263"/>
    </location>
</feature>
<dbReference type="PANTHER" id="PTHR33327:SF3">
    <property type="entry name" value="RNA-DIRECTED DNA POLYMERASE"/>
    <property type="match status" value="1"/>
</dbReference>
<dbReference type="KEGG" id="apln:112906636"/>
<evidence type="ECO:0000256" key="1">
    <source>
        <dbReference type="SAM" id="MobiDB-lite"/>
    </source>
</evidence>
<sequence length="301" mass="33224">MAHPTADEAQILSALESVLGQRSFRMTLPPFNYTDPELWFSQVELGFASAGISSNIKKFEIVAQSLESRVASEVRDLVVAAPSNDSYTSLKTELIKRLSASQEEKTRRFLENEELGDRKPSQFLRHLKSLAGSTVPDNIIRAIWFNRLPNNIQPILAAQNNSSLEDVADLADKVMNLSVGKPTIAAAATPSASAPSSIAAMLAEQIQQMRIEMSAALQQEIANFRAEISELRTNQLQAGNPPRARERSYSRGRSSLRGRSKSRGRYAGEGICWYHEQYGASARKCTRPCKFAGSENYAASR</sequence>
<accession>A0A7F5RLX6</accession>
<dbReference type="KEGG" id="apln:112905836"/>
<dbReference type="RefSeq" id="XP_025834811.1">
    <property type="nucleotide sequence ID" value="XM_025979026.1"/>
</dbReference>
<feature type="domain" description="DUF7041" evidence="2">
    <location>
        <begin position="28"/>
        <end position="110"/>
    </location>
</feature>
<reference evidence="4 5" key="1">
    <citation type="submission" date="2025-04" db="UniProtKB">
        <authorList>
            <consortium name="RefSeq"/>
        </authorList>
    </citation>
    <scope>IDENTIFICATION</scope>
    <source>
        <tissue evidence="4 5">Entire body</tissue>
    </source>
</reference>
<dbReference type="AlphaFoldDB" id="A0A7F5RLX6"/>
<dbReference type="KEGG" id="apln:112904550"/>
<dbReference type="Pfam" id="PF23055">
    <property type="entry name" value="DUF7041"/>
    <property type="match status" value="1"/>
</dbReference>
<name>A0A7F5RLX6_AGRPL</name>
<proteinExistence type="predicted"/>
<dbReference type="PANTHER" id="PTHR33327">
    <property type="entry name" value="ENDONUCLEASE"/>
    <property type="match status" value="1"/>
</dbReference>
<keyword evidence="3" id="KW-1185">Reference proteome</keyword>
<protein>
    <submittedName>
        <fullName evidence="4">Uncharacterized protein LOC112904550</fullName>
    </submittedName>
    <submittedName>
        <fullName evidence="5">Uncharacterized protein LOC112905836</fullName>
    </submittedName>
    <submittedName>
        <fullName evidence="6">Uncharacterized protein LOC112906636</fullName>
    </submittedName>
</protein>
<evidence type="ECO:0000313" key="4">
    <source>
        <dbReference type="RefSeq" id="XP_025830551.1"/>
    </source>
</evidence>
<dbReference type="RefSeq" id="XP_025830551.1">
    <property type="nucleotide sequence ID" value="XM_025974766.1"/>
</dbReference>
<dbReference type="Proteomes" id="UP000192223">
    <property type="component" value="Unplaced"/>
</dbReference>
<gene>
    <name evidence="6" type="primary">LOC112906636</name>
    <name evidence="4" type="synonym">LOC112904550</name>
    <name evidence="5" type="synonym">LOC112905836</name>
</gene>
<evidence type="ECO:0000313" key="3">
    <source>
        <dbReference type="Proteomes" id="UP000192223"/>
    </source>
</evidence>